<dbReference type="GO" id="GO:0016301">
    <property type="term" value="F:kinase activity"/>
    <property type="evidence" value="ECO:0007669"/>
    <property type="project" value="UniProtKB-KW"/>
</dbReference>
<organism evidence="6 7">
    <name type="scientific">Oceanobacillus sojae</name>
    <dbReference type="NCBI Taxonomy" id="582851"/>
    <lineage>
        <taxon>Bacteria</taxon>
        <taxon>Bacillati</taxon>
        <taxon>Bacillota</taxon>
        <taxon>Bacilli</taxon>
        <taxon>Bacillales</taxon>
        <taxon>Bacillaceae</taxon>
        <taxon>Oceanobacillus</taxon>
    </lineage>
</organism>
<dbReference type="InterPro" id="IPR051351">
    <property type="entry name" value="Ascorbate-PTS_EIIA_comp"/>
</dbReference>
<keyword evidence="1" id="KW-0597">Phosphoprotein</keyword>
<dbReference type="CDD" id="cd05568">
    <property type="entry name" value="PTS_IIB_bgl_like"/>
    <property type="match status" value="1"/>
</dbReference>
<dbReference type="GO" id="GO:0009401">
    <property type="term" value="P:phosphoenolpyruvate-dependent sugar phosphotransferase system"/>
    <property type="evidence" value="ECO:0007669"/>
    <property type="project" value="InterPro"/>
</dbReference>
<dbReference type="SUPFAM" id="SSF52794">
    <property type="entry name" value="PTS system IIB component-like"/>
    <property type="match status" value="1"/>
</dbReference>
<dbReference type="RefSeq" id="WP_186813675.1">
    <property type="nucleotide sequence ID" value="NZ_BJYM01000013.1"/>
</dbReference>
<dbReference type="SUPFAM" id="SSF55804">
    <property type="entry name" value="Phoshotransferase/anion transport protein"/>
    <property type="match status" value="1"/>
</dbReference>
<dbReference type="STRING" id="582851.GCA_900162665_01916"/>
<protein>
    <submittedName>
        <fullName evidence="6">Transcriptional antiterminator</fullName>
    </submittedName>
</protein>
<dbReference type="PANTHER" id="PTHR36203">
    <property type="entry name" value="ASCORBATE-SPECIFIC PTS SYSTEM EIIA COMPONENT"/>
    <property type="match status" value="1"/>
</dbReference>
<sequence length="664" mass="77909">MKYSEKQIISDLLKENHLSIRQLLTSYNLTYEELKQLKSKINSQFHQDIILSNDEIIYIPHKHSKNIASHYHIPIDEMTPIFKPEVRRDIAFLKIALDDSEYLSLLELSDHCLASKNTLTNDIKAINSDIKDDGISIQYTRKDGFYLAGDEVRIRAELINIIDRLFLYPNGRSLLEDKAIHAKGEYFLLTERIRKLERKINITLSDEYLSKLPYIILIMIKRASVIKEEWSLSIKYQELNQTSEFKKIQELFWEYPNLSMQDLTYLSLIFLGANRIDLDSSLASETEVEEFVFFIIKKLEDRLAFNFQDNQFKKKLMQHLSPALIRKRLGLTLENPIQKDFINRYYPVYEVIKEIVDEYKKITLSEAEIVYLSMIVLGHMYQVNNDAYQNNKEVTAIVVCQSGHSISELMNVQLKDMFPNINFLGTYSERRFYQENPDIDIVFTTAPLQTDKKIFVMVNLFDEKKRKEFINKVENHIVANPSIKTKQLMNFLRDVIPEEKFEDIKEKAHRFFQDDKENTDTSYSILRQEQVSIVHVNNIFEMAQIGLEKMQERESIAPAYTGAALHIFKQKYESMLIGPEVYLPHAHHNDGAYCEDFQLVVNPRIKTCVLCLSPNKDNSHVKKLLQLNSLFMDIEFMDTLYNSTDKDAFKLIERRCKDGIQELI</sequence>
<dbReference type="SUPFAM" id="SSF63520">
    <property type="entry name" value="PTS-regulatory domain, PRD"/>
    <property type="match status" value="1"/>
</dbReference>
<dbReference type="PROSITE" id="PS51372">
    <property type="entry name" value="PRD_2"/>
    <property type="match status" value="1"/>
</dbReference>
<comment type="caution">
    <text evidence="6">The sequence shown here is derived from an EMBL/GenBank/DDBJ whole genome shotgun (WGS) entry which is preliminary data.</text>
</comment>
<dbReference type="PROSITE" id="PS51099">
    <property type="entry name" value="PTS_EIIB_TYPE_2"/>
    <property type="match status" value="1"/>
</dbReference>
<accession>A0A511ZLT4</accession>
<evidence type="ECO:0000259" key="4">
    <source>
        <dbReference type="PROSITE" id="PS51099"/>
    </source>
</evidence>
<evidence type="ECO:0000313" key="6">
    <source>
        <dbReference type="EMBL" id="GEN88386.1"/>
    </source>
</evidence>
<evidence type="ECO:0000259" key="5">
    <source>
        <dbReference type="PROSITE" id="PS51372"/>
    </source>
</evidence>
<reference evidence="6 7" key="1">
    <citation type="submission" date="2019-07" db="EMBL/GenBank/DDBJ databases">
        <title>Whole genome shotgun sequence of Oceanobacillus sojae NBRC 105379.</title>
        <authorList>
            <person name="Hosoyama A."/>
            <person name="Uohara A."/>
            <person name="Ohji S."/>
            <person name="Ichikawa N."/>
        </authorList>
    </citation>
    <scope>NUCLEOTIDE SEQUENCE [LARGE SCALE GENOMIC DNA]</scope>
    <source>
        <strain evidence="6 7">NBRC 105379</strain>
    </source>
</reference>
<dbReference type="AlphaFoldDB" id="A0A511ZLT4"/>
<proteinExistence type="predicted"/>
<dbReference type="InterPro" id="IPR036095">
    <property type="entry name" value="PTS_EIIB-like_sf"/>
</dbReference>
<dbReference type="InterPro" id="IPR016152">
    <property type="entry name" value="PTrfase/Anion_transptr"/>
</dbReference>
<evidence type="ECO:0000256" key="1">
    <source>
        <dbReference type="ARBA" id="ARBA00022553"/>
    </source>
</evidence>
<feature type="domain" description="PRD" evidence="5">
    <location>
        <begin position="283"/>
        <end position="386"/>
    </location>
</feature>
<dbReference type="Pfam" id="PF00874">
    <property type="entry name" value="PRD"/>
    <property type="match status" value="1"/>
</dbReference>
<dbReference type="InterPro" id="IPR011608">
    <property type="entry name" value="PRD"/>
</dbReference>
<evidence type="ECO:0000313" key="7">
    <source>
        <dbReference type="Proteomes" id="UP000321558"/>
    </source>
</evidence>
<keyword evidence="3" id="KW-0418">Kinase</keyword>
<dbReference type="EMBL" id="BJYM01000013">
    <property type="protein sequence ID" value="GEN88386.1"/>
    <property type="molecule type" value="Genomic_DNA"/>
</dbReference>
<dbReference type="GO" id="GO:0006355">
    <property type="term" value="P:regulation of DNA-templated transcription"/>
    <property type="evidence" value="ECO:0007669"/>
    <property type="project" value="InterPro"/>
</dbReference>
<gene>
    <name evidence="6" type="ORF">OSO01_31250</name>
</gene>
<dbReference type="Proteomes" id="UP000321558">
    <property type="component" value="Unassembled WGS sequence"/>
</dbReference>
<keyword evidence="2" id="KW-0808">Transferase</keyword>
<dbReference type="GO" id="GO:0008982">
    <property type="term" value="F:protein-N(PI)-phosphohistidine-sugar phosphotransferase activity"/>
    <property type="evidence" value="ECO:0007669"/>
    <property type="project" value="InterPro"/>
</dbReference>
<keyword evidence="7" id="KW-1185">Reference proteome</keyword>
<feature type="domain" description="PTS EIIB type-2" evidence="4">
    <location>
        <begin position="394"/>
        <end position="481"/>
    </location>
</feature>
<name>A0A511ZLT4_9BACI</name>
<dbReference type="PANTHER" id="PTHR36203:SF1">
    <property type="entry name" value="ASCORBATE-SPECIFIC PTS SYSTEM EIIA COMPONENT"/>
    <property type="match status" value="1"/>
</dbReference>
<dbReference type="Gene3D" id="1.10.1790.10">
    <property type="entry name" value="PRD domain"/>
    <property type="match status" value="1"/>
</dbReference>
<dbReference type="Gene3D" id="3.40.50.2300">
    <property type="match status" value="1"/>
</dbReference>
<dbReference type="InterPro" id="IPR013011">
    <property type="entry name" value="PTS_EIIB_2"/>
</dbReference>
<dbReference type="InterPro" id="IPR036634">
    <property type="entry name" value="PRD_sf"/>
</dbReference>
<evidence type="ECO:0000256" key="3">
    <source>
        <dbReference type="ARBA" id="ARBA00022777"/>
    </source>
</evidence>
<evidence type="ECO:0000256" key="2">
    <source>
        <dbReference type="ARBA" id="ARBA00022679"/>
    </source>
</evidence>